<name>A0A2S6IUT1_9ACTN</name>
<gene>
    <name evidence="2" type="ORF">CLV92_103331</name>
</gene>
<dbReference type="Proteomes" id="UP000239485">
    <property type="component" value="Unassembled WGS sequence"/>
</dbReference>
<keyword evidence="1" id="KW-0812">Transmembrane</keyword>
<evidence type="ECO:0000313" key="2">
    <source>
        <dbReference type="EMBL" id="PPK97796.1"/>
    </source>
</evidence>
<comment type="caution">
    <text evidence="2">The sequence shown here is derived from an EMBL/GenBank/DDBJ whole genome shotgun (WGS) entry which is preliminary data.</text>
</comment>
<protein>
    <submittedName>
        <fullName evidence="2">Uncharacterized protein</fullName>
    </submittedName>
</protein>
<dbReference type="OrthoDB" id="4825641at2"/>
<sequence>MRDDVLARLRAADPVAGTDLARMDRGVLDALREGVTMTERSTRRGLRRRLGRGGFATAVTGIAVLGGGVAYAGYEQWYVGGGASHDGVNCRTEWADPTAMRDTVGGPELTGDPLADCRRYMELVGRPPIPDPVAFHHQGTLYVAPRSEVPEGAEPLAPPAPEDDAAFELEASMQDYVDGPQSRCFSEAETTEFASRELARLGLSGWTVTVVPADNPGGNDGLPCAVGYADPATRQAHVLPHRAAEEHGVGGDLATLRDTLRERIADQCVGLREAEAIAEEALGVEHHWPLSAIPDPGASCTRVDLVIGGSIQVTLRGPDVAAP</sequence>
<evidence type="ECO:0000313" key="3">
    <source>
        <dbReference type="Proteomes" id="UP000239485"/>
    </source>
</evidence>
<dbReference type="EMBL" id="PTJD01000003">
    <property type="protein sequence ID" value="PPK97796.1"/>
    <property type="molecule type" value="Genomic_DNA"/>
</dbReference>
<evidence type="ECO:0000256" key="1">
    <source>
        <dbReference type="SAM" id="Phobius"/>
    </source>
</evidence>
<proteinExistence type="predicted"/>
<accession>A0A2S6IUT1</accession>
<dbReference type="RefSeq" id="WP_104431938.1">
    <property type="nucleotide sequence ID" value="NZ_PTJD01000003.1"/>
</dbReference>
<reference evidence="2 3" key="1">
    <citation type="submission" date="2018-02" db="EMBL/GenBank/DDBJ databases">
        <title>Genomic Encyclopedia of Archaeal and Bacterial Type Strains, Phase II (KMG-II): from individual species to whole genera.</title>
        <authorList>
            <person name="Goeker M."/>
        </authorList>
    </citation>
    <scope>NUCLEOTIDE SEQUENCE [LARGE SCALE GENOMIC DNA]</scope>
    <source>
        <strain evidence="2 3">DSM 22857</strain>
    </source>
</reference>
<dbReference type="AlphaFoldDB" id="A0A2S6IUT1"/>
<organism evidence="2 3">
    <name type="scientific">Kineococcus xinjiangensis</name>
    <dbReference type="NCBI Taxonomy" id="512762"/>
    <lineage>
        <taxon>Bacteria</taxon>
        <taxon>Bacillati</taxon>
        <taxon>Actinomycetota</taxon>
        <taxon>Actinomycetes</taxon>
        <taxon>Kineosporiales</taxon>
        <taxon>Kineosporiaceae</taxon>
        <taxon>Kineococcus</taxon>
    </lineage>
</organism>
<feature type="transmembrane region" description="Helical" evidence="1">
    <location>
        <begin position="53"/>
        <end position="74"/>
    </location>
</feature>
<keyword evidence="3" id="KW-1185">Reference proteome</keyword>
<keyword evidence="1" id="KW-1133">Transmembrane helix</keyword>
<keyword evidence="1" id="KW-0472">Membrane</keyword>